<dbReference type="EMBL" id="BK059091">
    <property type="protein sequence ID" value="DAE28945.1"/>
    <property type="molecule type" value="Genomic_DNA"/>
</dbReference>
<evidence type="ECO:0000313" key="1">
    <source>
        <dbReference type="EMBL" id="DAE28945.1"/>
    </source>
</evidence>
<reference evidence="1" key="1">
    <citation type="journal article" date="2021" name="Proc. Natl. Acad. Sci. U.S.A.">
        <title>A Catalog of Tens of Thousands of Viruses from Human Metagenomes Reveals Hidden Associations with Chronic Diseases.</title>
        <authorList>
            <person name="Tisza M.J."/>
            <person name="Buck C.B."/>
        </authorList>
    </citation>
    <scope>NUCLEOTIDE SEQUENCE</scope>
    <source>
        <strain evidence="1">CtmTa7</strain>
    </source>
</reference>
<sequence>MKIRDLLEVLNTDSVVLARENAILVDCETPYVNHVLREYMDEEIERITPLNNAIEIILKE</sequence>
<name>A0A8S5RCX3_9VIRU</name>
<proteinExistence type="predicted"/>
<accession>A0A8S5RCX3</accession>
<protein>
    <submittedName>
        <fullName evidence="1">Uncharacterized protein</fullName>
    </submittedName>
</protein>
<organism evidence="1">
    <name type="scientific">virus sp. ctmTa7</name>
    <dbReference type="NCBI Taxonomy" id="2828255"/>
    <lineage>
        <taxon>Viruses</taxon>
    </lineage>
</organism>